<protein>
    <submittedName>
        <fullName evidence="2">Uncharacterized protein</fullName>
    </submittedName>
</protein>
<feature type="compositionally biased region" description="Basic and acidic residues" evidence="1">
    <location>
        <begin position="71"/>
        <end position="80"/>
    </location>
</feature>
<name>A0A4R5P6L1_9MYCO</name>
<dbReference type="RefSeq" id="WP_078332452.1">
    <property type="nucleotide sequence ID" value="NZ_MAFQ01000001.1"/>
</dbReference>
<dbReference type="AlphaFoldDB" id="A0A4R5P6L1"/>
<evidence type="ECO:0000256" key="1">
    <source>
        <dbReference type="SAM" id="MobiDB-lite"/>
    </source>
</evidence>
<feature type="region of interest" description="Disordered" evidence="1">
    <location>
        <begin position="51"/>
        <end position="81"/>
    </location>
</feature>
<gene>
    <name evidence="2" type="ORF">EJ571_20510</name>
</gene>
<accession>A0A4R5P6L1</accession>
<sequence length="114" mass="11929">MGFGPNPADVRAAEIAAKEARDRLTSKPLTPFETELLAVLGEIRDAIKAAGSSAGAVTGSGDGGGTSRRRQPNEPAERSKQCQCGRQIYYGLGSRKWVHADDATEACPSAGEVI</sequence>
<proteinExistence type="predicted"/>
<reference evidence="2 3" key="1">
    <citation type="journal article" date="2019" name="Sci. Rep.">
        <title>Extended insight into the Mycobacterium chelonae-abscessus complex through whole genome sequencing of Mycobacterium salmoniphilum outbreak and Mycobacterium salmoniphilum-like strains.</title>
        <authorList>
            <person name="Behra P.R.K."/>
            <person name="Das S."/>
            <person name="Pettersson B.M.F."/>
            <person name="Shirreff L."/>
            <person name="DuCote T."/>
            <person name="Jacobsson K.G."/>
            <person name="Ennis D.G."/>
            <person name="Kirsebom L.A."/>
        </authorList>
    </citation>
    <scope>NUCLEOTIDE SEQUENCE [LARGE SCALE GENOMIC DNA]</scope>
    <source>
        <strain evidence="2 3">DSM 45524</strain>
    </source>
</reference>
<organism evidence="2 3">
    <name type="scientific">Mycobacteroides franklinii</name>
    <dbReference type="NCBI Taxonomy" id="948102"/>
    <lineage>
        <taxon>Bacteria</taxon>
        <taxon>Bacillati</taxon>
        <taxon>Actinomycetota</taxon>
        <taxon>Actinomycetes</taxon>
        <taxon>Mycobacteriales</taxon>
        <taxon>Mycobacteriaceae</taxon>
        <taxon>Mycobacteroides</taxon>
    </lineage>
</organism>
<dbReference type="Proteomes" id="UP000295627">
    <property type="component" value="Unassembled WGS sequence"/>
</dbReference>
<evidence type="ECO:0000313" key="2">
    <source>
        <dbReference type="EMBL" id="TDH18968.1"/>
    </source>
</evidence>
<comment type="caution">
    <text evidence="2">The sequence shown here is derived from an EMBL/GenBank/DDBJ whole genome shotgun (WGS) entry which is preliminary data.</text>
</comment>
<dbReference type="EMBL" id="RXLR01000019">
    <property type="protein sequence ID" value="TDH18968.1"/>
    <property type="molecule type" value="Genomic_DNA"/>
</dbReference>
<evidence type="ECO:0000313" key="3">
    <source>
        <dbReference type="Proteomes" id="UP000295627"/>
    </source>
</evidence>